<organism evidence="1 2">
    <name type="scientific">Heliomicrobium gestii</name>
    <name type="common">Heliobacterium gestii</name>
    <dbReference type="NCBI Taxonomy" id="2699"/>
    <lineage>
        <taxon>Bacteria</taxon>
        <taxon>Bacillati</taxon>
        <taxon>Bacillota</taxon>
        <taxon>Clostridia</taxon>
        <taxon>Eubacteriales</taxon>
        <taxon>Heliobacteriaceae</taxon>
        <taxon>Heliomicrobium</taxon>
    </lineage>
</organism>
<dbReference type="Gene3D" id="1.10.150.240">
    <property type="entry name" value="Putative phosphatase, domain 2"/>
    <property type="match status" value="1"/>
</dbReference>
<dbReference type="FunFam" id="3.40.50.1000:FF:000022">
    <property type="entry name" value="Phosphoglycolate phosphatase"/>
    <property type="match status" value="1"/>
</dbReference>
<dbReference type="InterPro" id="IPR023198">
    <property type="entry name" value="PGP-like_dom2"/>
</dbReference>
<dbReference type="Gene3D" id="3.40.50.1000">
    <property type="entry name" value="HAD superfamily/HAD-like"/>
    <property type="match status" value="1"/>
</dbReference>
<dbReference type="Pfam" id="PF13419">
    <property type="entry name" value="HAD_2"/>
    <property type="match status" value="1"/>
</dbReference>
<dbReference type="InterPro" id="IPR050155">
    <property type="entry name" value="HAD-like_hydrolase_sf"/>
</dbReference>
<dbReference type="Proteomes" id="UP000471031">
    <property type="component" value="Unassembled WGS sequence"/>
</dbReference>
<comment type="caution">
    <text evidence="1">The sequence shown here is derived from an EMBL/GenBank/DDBJ whole genome shotgun (WGS) entry which is preliminary data.</text>
</comment>
<gene>
    <name evidence="1" type="ORF">GTO89_00460</name>
</gene>
<dbReference type="SUPFAM" id="SSF56784">
    <property type="entry name" value="HAD-like"/>
    <property type="match status" value="1"/>
</dbReference>
<dbReference type="CDD" id="cd04302">
    <property type="entry name" value="HAD_5NT"/>
    <property type="match status" value="1"/>
</dbReference>
<dbReference type="AlphaFoldDB" id="A0A845L8G3"/>
<dbReference type="EMBL" id="WXEX01000001">
    <property type="protein sequence ID" value="MZP41504.1"/>
    <property type="molecule type" value="Genomic_DNA"/>
</dbReference>
<keyword evidence="2" id="KW-1185">Reference proteome</keyword>
<name>A0A845L8G3_HELGE</name>
<proteinExistence type="predicted"/>
<dbReference type="RefSeq" id="WP_161260093.1">
    <property type="nucleotide sequence ID" value="NZ_JAFBDC010000001.1"/>
</dbReference>
<dbReference type="GO" id="GO:0005829">
    <property type="term" value="C:cytosol"/>
    <property type="evidence" value="ECO:0007669"/>
    <property type="project" value="TreeGrafter"/>
</dbReference>
<dbReference type="GO" id="GO:0004713">
    <property type="term" value="F:protein tyrosine kinase activity"/>
    <property type="evidence" value="ECO:0007669"/>
    <property type="project" value="TreeGrafter"/>
</dbReference>
<dbReference type="InterPro" id="IPR041492">
    <property type="entry name" value="HAD_2"/>
</dbReference>
<keyword evidence="1" id="KW-0378">Hydrolase</keyword>
<dbReference type="OrthoDB" id="9792518at2"/>
<dbReference type="PANTHER" id="PTHR43434">
    <property type="entry name" value="PHOSPHOGLYCOLATE PHOSPHATASE"/>
    <property type="match status" value="1"/>
</dbReference>
<reference evidence="1 2" key="1">
    <citation type="submission" date="2020-01" db="EMBL/GenBank/DDBJ databases">
        <title>Whole genome sequence of Heliobacterium gestii DSM 11169.</title>
        <authorList>
            <person name="Kyndt J.A."/>
            <person name="Meyer T.E."/>
        </authorList>
    </citation>
    <scope>NUCLEOTIDE SEQUENCE [LARGE SCALE GENOMIC DNA]</scope>
    <source>
        <strain evidence="1 2">DSM 11169</strain>
    </source>
</reference>
<dbReference type="InterPro" id="IPR036412">
    <property type="entry name" value="HAD-like_sf"/>
</dbReference>
<sequence length="327" mass="34962">MAAYDLILFDLDGTLTDPKEGITKSVQYALAKHGIHVEDRGSLIPFIGPPLLDSFRHFYGFDEGQARQAVADYREYFAVTGMYENAVFPGIPALFEDLTAAGKQLAVATSKPTVFAKQILSHFGLDGYFTHIVGSNLDGTRCVKGEVVAAALELFPEVDRRCVIMVGDREHDIIGAKANGIASLAVAYGYGSLEELEAAGADQIAGSIDAIAPLLAYPVLQSILPSGEGQVVIGTVPAPFAFAVLSARVLADAVDGANGEIAKAQGGDADIRIIPRHRADTVSFEVNVSADRCQPLWPVVAEALSRLHADLPAIKREAERLERSCRK</sequence>
<protein>
    <submittedName>
        <fullName evidence="1">HAD hydrolase-like protein</fullName>
    </submittedName>
</protein>
<dbReference type="PANTHER" id="PTHR43434:SF20">
    <property type="entry name" value="5'-NUCLEOTIDASE"/>
    <property type="match status" value="1"/>
</dbReference>
<dbReference type="GO" id="GO:0016787">
    <property type="term" value="F:hydrolase activity"/>
    <property type="evidence" value="ECO:0007669"/>
    <property type="project" value="UniProtKB-KW"/>
</dbReference>
<dbReference type="InterPro" id="IPR023214">
    <property type="entry name" value="HAD_sf"/>
</dbReference>
<evidence type="ECO:0000313" key="1">
    <source>
        <dbReference type="EMBL" id="MZP41504.1"/>
    </source>
</evidence>
<evidence type="ECO:0000313" key="2">
    <source>
        <dbReference type="Proteomes" id="UP000471031"/>
    </source>
</evidence>
<accession>A0A845L8G3</accession>